<name>A0AAF0CSP0_9BACT</name>
<accession>A0AAF0CSP0</accession>
<dbReference type="Gene3D" id="3.90.550.10">
    <property type="entry name" value="Spore Coat Polysaccharide Biosynthesis Protein SpsA, Chain A"/>
    <property type="match status" value="1"/>
</dbReference>
<dbReference type="AlphaFoldDB" id="A0AAF0CSP0"/>
<evidence type="ECO:0008006" key="3">
    <source>
        <dbReference type="Google" id="ProtNLM"/>
    </source>
</evidence>
<sequence length="300" mass="34096">MKTAVALIIFNRPEVTRRTLAAIREARPPVLLVIADGPRIGRDGEAEKCAEVRALVEAGVNWPCEVETNYADKNLGCARRVSSGLNWVFEQVEEAIILEDDCLPVPTFFSFCEELLERYRDDERVAQIAGCSFLPEGEGFGESYFFSRYPHCWGWATWRRAWRHYDHGMQAWEGKREASWKIAPARSAERRLWADCFDATQNGEQDSWAYRWTSVIWSRGMWSANSAVNLVANLGFGGDATHTVTGRWGNLPTRDTVFPLIHPEEVAGNVEVDALIGRLVFEPSPFLLRLIAFARRIIRT</sequence>
<organism evidence="1 2">
    <name type="scientific">Synoicihabitans lomoniglobus</name>
    <dbReference type="NCBI Taxonomy" id="2909285"/>
    <lineage>
        <taxon>Bacteria</taxon>
        <taxon>Pseudomonadati</taxon>
        <taxon>Verrucomicrobiota</taxon>
        <taxon>Opitutia</taxon>
        <taxon>Opitutales</taxon>
        <taxon>Opitutaceae</taxon>
        <taxon>Synoicihabitans</taxon>
    </lineage>
</organism>
<dbReference type="EMBL" id="CP119075">
    <property type="protein sequence ID" value="WED67281.1"/>
    <property type="molecule type" value="Genomic_DNA"/>
</dbReference>
<dbReference type="KEGG" id="slom:PXH66_10510"/>
<dbReference type="SUPFAM" id="SSF53448">
    <property type="entry name" value="Nucleotide-diphospho-sugar transferases"/>
    <property type="match status" value="1"/>
</dbReference>
<evidence type="ECO:0000313" key="2">
    <source>
        <dbReference type="Proteomes" id="UP001218638"/>
    </source>
</evidence>
<keyword evidence="2" id="KW-1185">Reference proteome</keyword>
<dbReference type="RefSeq" id="WP_330928144.1">
    <property type="nucleotide sequence ID" value="NZ_CP119075.1"/>
</dbReference>
<dbReference type="InterPro" id="IPR029044">
    <property type="entry name" value="Nucleotide-diphossugar_trans"/>
</dbReference>
<evidence type="ECO:0000313" key="1">
    <source>
        <dbReference type="EMBL" id="WED67281.1"/>
    </source>
</evidence>
<reference evidence="1" key="1">
    <citation type="submission" date="2023-03" db="EMBL/GenBank/DDBJ databases">
        <title>Lomoglobus Profundus gen. nov., sp. nov., a novel member of the phylum Verrucomicrobia, isolated from deep-marine sediment of South China Sea.</title>
        <authorList>
            <person name="Ahmad T."/>
            <person name="Ishaq S.E."/>
            <person name="Wang F."/>
        </authorList>
    </citation>
    <scope>NUCLEOTIDE SEQUENCE</scope>
    <source>
        <strain evidence="1">LMO-M01</strain>
    </source>
</reference>
<dbReference type="Proteomes" id="UP001218638">
    <property type="component" value="Chromosome"/>
</dbReference>
<protein>
    <recommendedName>
        <fullName evidence="3">Hemolytic protein HlpA-like protein</fullName>
    </recommendedName>
</protein>
<proteinExistence type="predicted"/>
<gene>
    <name evidence="1" type="ORF">PXH66_10510</name>
</gene>